<protein>
    <submittedName>
        <fullName evidence="1">Uncharacterized protein</fullName>
    </submittedName>
</protein>
<proteinExistence type="predicted"/>
<dbReference type="Proteomes" id="UP001165986">
    <property type="component" value="Unassembled WGS sequence"/>
</dbReference>
<organism evidence="1 2">
    <name type="scientific">Komarekiella delphini-convector SJRDD-AB1</name>
    <dbReference type="NCBI Taxonomy" id="2593771"/>
    <lineage>
        <taxon>Bacteria</taxon>
        <taxon>Bacillati</taxon>
        <taxon>Cyanobacteriota</taxon>
        <taxon>Cyanophyceae</taxon>
        <taxon>Nostocales</taxon>
        <taxon>Nostocaceae</taxon>
        <taxon>Komarekiella</taxon>
        <taxon>Komarekiella delphini-convector</taxon>
    </lineage>
</organism>
<name>A0AA40VQE2_9NOST</name>
<evidence type="ECO:0000313" key="2">
    <source>
        <dbReference type="Proteomes" id="UP001165986"/>
    </source>
</evidence>
<dbReference type="AlphaFoldDB" id="A0AA40VQE2"/>
<reference evidence="1" key="1">
    <citation type="submission" date="2019-07" db="EMBL/GenBank/DDBJ databases">
        <title>Toxilogical consequences of a new and cryptic species of cyanobacteria (Komarekiella delphini-convector) recovered from the epidermis of a bottlenose dolphin and 1500 ft. in the air.</title>
        <authorList>
            <person name="Brown A.O."/>
            <person name="Dvorak P."/>
            <person name="Villanueva C.D."/>
            <person name="Foss A.J."/>
            <person name="Garvey A.D."/>
            <person name="Gibson Q.A."/>
            <person name="Johansen J.R."/>
            <person name="Casamatta D.A."/>
        </authorList>
    </citation>
    <scope>NUCLEOTIDE SEQUENCE</scope>
    <source>
        <strain evidence="1">SJRDD-AB1</strain>
    </source>
</reference>
<evidence type="ECO:0000313" key="1">
    <source>
        <dbReference type="EMBL" id="MBD6616169.1"/>
    </source>
</evidence>
<keyword evidence="2" id="KW-1185">Reference proteome</keyword>
<comment type="caution">
    <text evidence="1">The sequence shown here is derived from an EMBL/GenBank/DDBJ whole genome shotgun (WGS) entry which is preliminary data.</text>
</comment>
<sequence>MAKIVISDLHPIDAKNFLHDLTSVKMDTVLGSSLDSSTTLLLSTIFDGVIKLASYDGLPNTSGNKLFEVDFSNLAVNFIVV</sequence>
<dbReference type="EMBL" id="VJXY01000008">
    <property type="protein sequence ID" value="MBD6616169.1"/>
    <property type="molecule type" value="Genomic_DNA"/>
</dbReference>
<accession>A0AA40VQE2</accession>
<gene>
    <name evidence="1" type="ORF">FNW02_10065</name>
</gene>
<dbReference type="RefSeq" id="WP_191757404.1">
    <property type="nucleotide sequence ID" value="NZ_VJXY01000008.1"/>
</dbReference>